<organism evidence="2 3">
    <name type="scientific">Lupinus luteus</name>
    <name type="common">European yellow lupine</name>
    <dbReference type="NCBI Taxonomy" id="3873"/>
    <lineage>
        <taxon>Eukaryota</taxon>
        <taxon>Viridiplantae</taxon>
        <taxon>Streptophyta</taxon>
        <taxon>Embryophyta</taxon>
        <taxon>Tracheophyta</taxon>
        <taxon>Spermatophyta</taxon>
        <taxon>Magnoliopsida</taxon>
        <taxon>eudicotyledons</taxon>
        <taxon>Gunneridae</taxon>
        <taxon>Pentapetalae</taxon>
        <taxon>rosids</taxon>
        <taxon>fabids</taxon>
        <taxon>Fabales</taxon>
        <taxon>Fabaceae</taxon>
        <taxon>Papilionoideae</taxon>
        <taxon>50 kb inversion clade</taxon>
        <taxon>genistoids sensu lato</taxon>
        <taxon>core genistoids</taxon>
        <taxon>Genisteae</taxon>
        <taxon>Lupinus</taxon>
    </lineage>
</organism>
<feature type="region of interest" description="Disordered" evidence="1">
    <location>
        <begin position="1"/>
        <end position="40"/>
    </location>
</feature>
<evidence type="ECO:0000313" key="3">
    <source>
        <dbReference type="Proteomes" id="UP001497480"/>
    </source>
</evidence>
<keyword evidence="3" id="KW-1185">Reference proteome</keyword>
<dbReference type="EMBL" id="CAXHTB010000021">
    <property type="protein sequence ID" value="CAL0328518.1"/>
    <property type="molecule type" value="Genomic_DNA"/>
</dbReference>
<feature type="compositionally biased region" description="Basic and acidic residues" evidence="1">
    <location>
        <begin position="27"/>
        <end position="38"/>
    </location>
</feature>
<name>A0AAV1Y4D0_LUPLU</name>
<reference evidence="2 3" key="1">
    <citation type="submission" date="2024-03" db="EMBL/GenBank/DDBJ databases">
        <authorList>
            <person name="Martinez-Hernandez J."/>
        </authorList>
    </citation>
    <scope>NUCLEOTIDE SEQUENCE [LARGE SCALE GENOMIC DNA]</scope>
</reference>
<evidence type="ECO:0000256" key="1">
    <source>
        <dbReference type="SAM" id="MobiDB-lite"/>
    </source>
</evidence>
<gene>
    <name evidence="2" type="ORF">LLUT_LOCUS29578</name>
</gene>
<protein>
    <submittedName>
        <fullName evidence="2">Uncharacterized protein</fullName>
    </submittedName>
</protein>
<comment type="caution">
    <text evidence="2">The sequence shown here is derived from an EMBL/GenBank/DDBJ whole genome shotgun (WGS) entry which is preliminary data.</text>
</comment>
<dbReference type="Proteomes" id="UP001497480">
    <property type="component" value="Unassembled WGS sequence"/>
</dbReference>
<accession>A0AAV1Y4D0</accession>
<dbReference type="AlphaFoldDB" id="A0AAV1Y4D0"/>
<proteinExistence type="predicted"/>
<sequence>MVSNSNMDNVEGDIDWPEAMSRWGEGISKEKEDNDDVKAITSTLSTPLLSVRNPKKMDKRV</sequence>
<evidence type="ECO:0000313" key="2">
    <source>
        <dbReference type="EMBL" id="CAL0328518.1"/>
    </source>
</evidence>